<feature type="region of interest" description="Disordered" evidence="6">
    <location>
        <begin position="119"/>
        <end position="139"/>
    </location>
</feature>
<evidence type="ECO:0000256" key="4">
    <source>
        <dbReference type="ARBA" id="ARBA00023163"/>
    </source>
</evidence>
<keyword evidence="3" id="KW-0805">Transcription regulation</keyword>
<comment type="subcellular location">
    <subcellularLocation>
        <location evidence="1">Nucleus</location>
    </subcellularLocation>
</comment>
<dbReference type="EMBL" id="WWBZ02000033">
    <property type="protein sequence ID" value="KAF4306268.1"/>
    <property type="molecule type" value="Genomic_DNA"/>
</dbReference>
<dbReference type="GO" id="GO:0016592">
    <property type="term" value="C:mediator complex"/>
    <property type="evidence" value="ECO:0007669"/>
    <property type="project" value="InterPro"/>
</dbReference>
<dbReference type="Proteomes" id="UP000572817">
    <property type="component" value="Unassembled WGS sequence"/>
</dbReference>
<evidence type="ECO:0000313" key="7">
    <source>
        <dbReference type="EMBL" id="KAF4306268.1"/>
    </source>
</evidence>
<name>A0A8H4N3X0_9PEZI</name>
<evidence type="ECO:0000256" key="1">
    <source>
        <dbReference type="ARBA" id="ARBA00004123"/>
    </source>
</evidence>
<keyword evidence="8" id="KW-1185">Reference proteome</keyword>
<reference evidence="7" key="1">
    <citation type="submission" date="2020-04" db="EMBL/GenBank/DDBJ databases">
        <title>Genome Assembly and Annotation of Botryosphaeria dothidea sdau 11-99, a Latent Pathogen of Apple Fruit Ring Rot in China.</title>
        <authorList>
            <person name="Yu C."/>
            <person name="Diao Y."/>
            <person name="Lu Q."/>
            <person name="Zhao J."/>
            <person name="Cui S."/>
            <person name="Peng C."/>
            <person name="He B."/>
            <person name="Liu H."/>
        </authorList>
    </citation>
    <scope>NUCLEOTIDE SEQUENCE [LARGE SCALE GENOMIC DNA]</scope>
    <source>
        <strain evidence="7">Sdau11-99</strain>
    </source>
</reference>
<gene>
    <name evidence="7" type="ORF">GTA08_BOTSDO05664</name>
</gene>
<dbReference type="Pfam" id="PF11571">
    <property type="entry name" value="Med27"/>
    <property type="match status" value="1"/>
</dbReference>
<proteinExistence type="inferred from homology"/>
<protein>
    <submittedName>
        <fullName evidence="7">Mediator complex subunit Med27</fullName>
    </submittedName>
</protein>
<evidence type="ECO:0000256" key="2">
    <source>
        <dbReference type="ARBA" id="ARBA00008048"/>
    </source>
</evidence>
<feature type="compositionally biased region" description="Basic residues" evidence="6">
    <location>
        <begin position="121"/>
        <end position="132"/>
    </location>
</feature>
<evidence type="ECO:0000256" key="3">
    <source>
        <dbReference type="ARBA" id="ARBA00023015"/>
    </source>
</evidence>
<keyword evidence="5" id="KW-0539">Nucleus</keyword>
<dbReference type="OrthoDB" id="5326237at2759"/>
<evidence type="ECO:0000313" key="8">
    <source>
        <dbReference type="Proteomes" id="UP000572817"/>
    </source>
</evidence>
<dbReference type="AlphaFoldDB" id="A0A8H4N3X0"/>
<comment type="similarity">
    <text evidence="2">Belongs to the Mediator complex subunit 27 family.</text>
</comment>
<sequence>MSAPQVDAPTDGSWDEARCVDALATLEKLQDQAHELRHSVTNLTAPFLATQSSPEALGRDFKQTAITEAKRLQTFERTWKSRDVQEILAHATLSLKDNPDLSKGAGVARYGWVDVAEKQQKPAKSKEKKLRGKGSDADDRIDAASIPSIVNAFKEAHPNFKVDLENGRIITITFRVPSMVLTFKITCNIDSENKATFLVECPENMPLFSAITRCIASRPKPNDISYLLDMIAAYTNTRTAKCTKCGKLLDNAALSPAARRSKKAATGDGNKQIIWEPIHEGCL</sequence>
<accession>A0A8H4N3X0</accession>
<comment type="caution">
    <text evidence="7">The sequence shown here is derived from an EMBL/GenBank/DDBJ whole genome shotgun (WGS) entry which is preliminary data.</text>
</comment>
<evidence type="ECO:0000256" key="5">
    <source>
        <dbReference type="ARBA" id="ARBA00023242"/>
    </source>
</evidence>
<keyword evidence="4" id="KW-0804">Transcription</keyword>
<organism evidence="7 8">
    <name type="scientific">Botryosphaeria dothidea</name>
    <dbReference type="NCBI Taxonomy" id="55169"/>
    <lineage>
        <taxon>Eukaryota</taxon>
        <taxon>Fungi</taxon>
        <taxon>Dikarya</taxon>
        <taxon>Ascomycota</taxon>
        <taxon>Pezizomycotina</taxon>
        <taxon>Dothideomycetes</taxon>
        <taxon>Dothideomycetes incertae sedis</taxon>
        <taxon>Botryosphaeriales</taxon>
        <taxon>Botryosphaeriaceae</taxon>
        <taxon>Botryosphaeria</taxon>
    </lineage>
</organism>
<dbReference type="InterPro" id="IPR021627">
    <property type="entry name" value="Mediator_Med27"/>
</dbReference>
<evidence type="ECO:0000256" key="6">
    <source>
        <dbReference type="SAM" id="MobiDB-lite"/>
    </source>
</evidence>